<gene>
    <name evidence="1" type="ORF">GCM10011409_21290</name>
</gene>
<dbReference type="Proteomes" id="UP000621492">
    <property type="component" value="Unassembled WGS sequence"/>
</dbReference>
<name>A0A9W5X5K9_9BACI</name>
<dbReference type="EMBL" id="BMJD01000014">
    <property type="protein sequence ID" value="GGB43411.1"/>
    <property type="molecule type" value="Genomic_DNA"/>
</dbReference>
<dbReference type="RefSeq" id="WP_188725125.1">
    <property type="nucleotide sequence ID" value="NZ_BMJD01000014.1"/>
</dbReference>
<keyword evidence="2" id="KW-1185">Reference proteome</keyword>
<reference evidence="1" key="1">
    <citation type="journal article" date="2014" name="Int. J. Syst. Evol. Microbiol.">
        <title>Complete genome sequence of Corynebacterium casei LMG S-19264T (=DSM 44701T), isolated from a smear-ripened cheese.</title>
        <authorList>
            <consortium name="US DOE Joint Genome Institute (JGI-PGF)"/>
            <person name="Walter F."/>
            <person name="Albersmeier A."/>
            <person name="Kalinowski J."/>
            <person name="Ruckert C."/>
        </authorList>
    </citation>
    <scope>NUCLEOTIDE SEQUENCE</scope>
    <source>
        <strain evidence="1">CGMCC 1.15454</strain>
    </source>
</reference>
<organism evidence="1 2">
    <name type="scientific">Lentibacillus populi</name>
    <dbReference type="NCBI Taxonomy" id="1827502"/>
    <lineage>
        <taxon>Bacteria</taxon>
        <taxon>Bacillati</taxon>
        <taxon>Bacillota</taxon>
        <taxon>Bacilli</taxon>
        <taxon>Bacillales</taxon>
        <taxon>Bacillaceae</taxon>
        <taxon>Lentibacillus</taxon>
    </lineage>
</organism>
<sequence>MINDLFADLAVTCMENNLSFDYAPHVGAIDIRTVEGNGKNLTSEKISNGYIKKWDHESPESTLNRMLKEVNEYLEGKQ</sequence>
<comment type="caution">
    <text evidence="1">The sequence shown here is derived from an EMBL/GenBank/DDBJ whole genome shotgun (WGS) entry which is preliminary data.</text>
</comment>
<evidence type="ECO:0000313" key="1">
    <source>
        <dbReference type="EMBL" id="GGB43411.1"/>
    </source>
</evidence>
<evidence type="ECO:0000313" key="2">
    <source>
        <dbReference type="Proteomes" id="UP000621492"/>
    </source>
</evidence>
<protein>
    <submittedName>
        <fullName evidence="1">Uncharacterized protein</fullName>
    </submittedName>
</protein>
<accession>A0A9W5X5K9</accession>
<reference evidence="1" key="2">
    <citation type="submission" date="2020-09" db="EMBL/GenBank/DDBJ databases">
        <authorList>
            <person name="Sun Q."/>
            <person name="Zhou Y."/>
        </authorList>
    </citation>
    <scope>NUCLEOTIDE SEQUENCE</scope>
    <source>
        <strain evidence="1">CGMCC 1.15454</strain>
    </source>
</reference>
<proteinExistence type="predicted"/>
<dbReference type="AlphaFoldDB" id="A0A9W5X5K9"/>